<dbReference type="AlphaFoldDB" id="A0A1I7TWQ6"/>
<evidence type="ECO:0000256" key="1">
    <source>
        <dbReference type="PROSITE-ProRule" id="PRU00453"/>
    </source>
</evidence>
<accession>A0A1I7TWQ6</accession>
<keyword evidence="4" id="KW-1185">Reference proteome</keyword>
<feature type="compositionally biased region" description="Acidic residues" evidence="2">
    <location>
        <begin position="100"/>
        <end position="116"/>
    </location>
</feature>
<dbReference type="InterPro" id="IPR039646">
    <property type="entry name" value="ZNHIT2"/>
</dbReference>
<protein>
    <submittedName>
        <fullName evidence="5">HIT-type domain-containing protein</fullName>
    </submittedName>
</protein>
<dbReference type="Proteomes" id="UP000095282">
    <property type="component" value="Unplaced"/>
</dbReference>
<dbReference type="PANTHER" id="PTHR15555">
    <property type="entry name" value="ZINC FINGER HIT DOMAIN CONTAINING PROTEIN 2 PROTEIN FON -RELATED"/>
    <property type="match status" value="1"/>
</dbReference>
<organism evidence="4 5">
    <name type="scientific">Caenorhabditis tropicalis</name>
    <dbReference type="NCBI Taxonomy" id="1561998"/>
    <lineage>
        <taxon>Eukaryota</taxon>
        <taxon>Metazoa</taxon>
        <taxon>Ecdysozoa</taxon>
        <taxon>Nematoda</taxon>
        <taxon>Chromadorea</taxon>
        <taxon>Rhabditida</taxon>
        <taxon>Rhabditina</taxon>
        <taxon>Rhabditomorpha</taxon>
        <taxon>Rhabditoidea</taxon>
        <taxon>Rhabditidae</taxon>
        <taxon>Peloderinae</taxon>
        <taxon>Caenorhabditis</taxon>
    </lineage>
</organism>
<dbReference type="Gene3D" id="3.30.60.190">
    <property type="match status" value="1"/>
</dbReference>
<keyword evidence="1" id="KW-0479">Metal-binding</keyword>
<feature type="region of interest" description="Disordered" evidence="2">
    <location>
        <begin position="95"/>
        <end position="122"/>
    </location>
</feature>
<dbReference type="eggNOG" id="KOG4317">
    <property type="taxonomic scope" value="Eukaryota"/>
</dbReference>
<name>A0A1I7TWQ6_9PELO</name>
<dbReference type="PROSITE" id="PS51083">
    <property type="entry name" value="ZF_HIT"/>
    <property type="match status" value="1"/>
</dbReference>
<feature type="domain" description="HIT-type" evidence="3">
    <location>
        <begin position="25"/>
        <end position="59"/>
    </location>
</feature>
<evidence type="ECO:0000313" key="4">
    <source>
        <dbReference type="Proteomes" id="UP000095282"/>
    </source>
</evidence>
<evidence type="ECO:0000256" key="2">
    <source>
        <dbReference type="SAM" id="MobiDB-lite"/>
    </source>
</evidence>
<dbReference type="WBParaSite" id="Csp11.Scaffold629.g12549.t1">
    <property type="protein sequence ID" value="Csp11.Scaffold629.g12549.t1"/>
    <property type="gene ID" value="Csp11.Scaffold629.g12549"/>
</dbReference>
<proteinExistence type="predicted"/>
<dbReference type="SUPFAM" id="SSF144232">
    <property type="entry name" value="HIT/MYND zinc finger-like"/>
    <property type="match status" value="1"/>
</dbReference>
<evidence type="ECO:0000259" key="3">
    <source>
        <dbReference type="PROSITE" id="PS51083"/>
    </source>
</evidence>
<evidence type="ECO:0000313" key="5">
    <source>
        <dbReference type="WBParaSite" id="Csp11.Scaffold629.g12549.t1"/>
    </source>
</evidence>
<keyword evidence="1" id="KW-0863">Zinc-finger</keyword>
<feature type="compositionally biased region" description="Low complexity" evidence="2">
    <location>
        <begin position="1"/>
        <end position="15"/>
    </location>
</feature>
<reference evidence="5" key="1">
    <citation type="submission" date="2016-11" db="UniProtKB">
        <authorList>
            <consortium name="WormBaseParasite"/>
        </authorList>
    </citation>
    <scope>IDENTIFICATION</scope>
</reference>
<dbReference type="STRING" id="1561998.A0A1I7TWQ6"/>
<dbReference type="GO" id="GO:0008270">
    <property type="term" value="F:zinc ion binding"/>
    <property type="evidence" value="ECO:0007669"/>
    <property type="project" value="UniProtKB-UniRule"/>
</dbReference>
<dbReference type="CDD" id="cd23024">
    <property type="entry name" value="zf-HIT_ZNHIT2-3"/>
    <property type="match status" value="1"/>
</dbReference>
<keyword evidence="1" id="KW-0862">Zinc</keyword>
<feature type="region of interest" description="Disordered" evidence="2">
    <location>
        <begin position="1"/>
        <end position="24"/>
    </location>
</feature>
<dbReference type="Pfam" id="PF04438">
    <property type="entry name" value="zf-HIT"/>
    <property type="match status" value="1"/>
</dbReference>
<dbReference type="PANTHER" id="PTHR15555:SF0">
    <property type="entry name" value="ZINC FINGER HIT DOMAIN-CONTAINING PROTEIN 2"/>
    <property type="match status" value="1"/>
</dbReference>
<sequence>MDSSSTSADTSIPSASDDRSSPSQCGICGIVKREPYKCPRCSLLYCTIKCYRSPKHAECSEKFYQEQVKQELSGKKADISHKGDDYKDKMQKFLDGDWTGIEEPEPLDSDDEDEEEMNKWQREEDEAIKKTIEATIDDYELDDGEIERRMMSVGLSDDMDELLNTLTPEEREAFKRLAAEMQHEELGFDQSCFK</sequence>
<dbReference type="InterPro" id="IPR007529">
    <property type="entry name" value="Znf_HIT"/>
</dbReference>